<evidence type="ECO:0000256" key="2">
    <source>
        <dbReference type="ARBA" id="ARBA00019138"/>
    </source>
</evidence>
<feature type="compositionally biased region" description="Polar residues" evidence="3">
    <location>
        <begin position="62"/>
        <end position="71"/>
    </location>
</feature>
<feature type="compositionally biased region" description="Low complexity" evidence="3">
    <location>
        <begin position="76"/>
        <end position="89"/>
    </location>
</feature>
<dbReference type="PROSITE" id="PS51279">
    <property type="entry name" value="BCNT_C"/>
    <property type="match status" value="1"/>
</dbReference>
<comment type="similarity">
    <text evidence="1">Belongs to the SWC5 family.</text>
</comment>
<dbReference type="Pfam" id="PF07572">
    <property type="entry name" value="BCNT"/>
    <property type="match status" value="1"/>
</dbReference>
<dbReference type="PANTHER" id="PTHR48407">
    <property type="entry name" value="CRANIOFACIAL DEVELOPMENT PROTEIN 1"/>
    <property type="match status" value="1"/>
</dbReference>
<protein>
    <recommendedName>
        <fullName evidence="2">SWR1-complex protein 5</fullName>
    </recommendedName>
</protein>
<keyword evidence="6" id="KW-1185">Reference proteome</keyword>
<dbReference type="AlphaFoldDB" id="A0A9P6B093"/>
<dbReference type="InterPro" id="IPR011421">
    <property type="entry name" value="BCNT-C"/>
</dbReference>
<sequence length="161" mass="17140">MMEVPEDSNDARVWVASQTANPPNVIASPMLSTSVPEACSHSPFHPSTSAQSPSSPALPIRSTPTTSTSVAISGITPKTTTTGPKKAGGLSALLTSRPKKISALEKSRLDWNEHISSESTDVKSELEANRRGGGFLAKMDFLGRVEGRRENIDAAKGKRKR</sequence>
<evidence type="ECO:0000256" key="3">
    <source>
        <dbReference type="SAM" id="MobiDB-lite"/>
    </source>
</evidence>
<dbReference type="Proteomes" id="UP000886523">
    <property type="component" value="Unassembled WGS sequence"/>
</dbReference>
<organism evidence="5 6">
    <name type="scientific">Hydnum rufescens UP504</name>
    <dbReference type="NCBI Taxonomy" id="1448309"/>
    <lineage>
        <taxon>Eukaryota</taxon>
        <taxon>Fungi</taxon>
        <taxon>Dikarya</taxon>
        <taxon>Basidiomycota</taxon>
        <taxon>Agaricomycotina</taxon>
        <taxon>Agaricomycetes</taxon>
        <taxon>Cantharellales</taxon>
        <taxon>Hydnaceae</taxon>
        <taxon>Hydnum</taxon>
    </lineage>
</organism>
<dbReference type="EMBL" id="MU128953">
    <property type="protein sequence ID" value="KAF9515135.1"/>
    <property type="molecule type" value="Genomic_DNA"/>
</dbReference>
<feature type="domain" description="BCNT-C" evidence="4">
    <location>
        <begin position="84"/>
        <end position="161"/>
    </location>
</feature>
<comment type="caution">
    <text evidence="5">The sequence shown here is derived from an EMBL/GenBank/DDBJ whole genome shotgun (WGS) entry which is preliminary data.</text>
</comment>
<dbReference type="PANTHER" id="PTHR48407:SF1">
    <property type="entry name" value="CRANIOFACIAL DEVELOPMENT PROTEIN 1"/>
    <property type="match status" value="1"/>
</dbReference>
<evidence type="ECO:0000313" key="6">
    <source>
        <dbReference type="Proteomes" id="UP000886523"/>
    </source>
</evidence>
<dbReference type="InterPro" id="IPR027124">
    <property type="entry name" value="Swc5/CFDP1/2"/>
</dbReference>
<evidence type="ECO:0000256" key="1">
    <source>
        <dbReference type="ARBA" id="ARBA00010465"/>
    </source>
</evidence>
<feature type="region of interest" description="Disordered" evidence="3">
    <location>
        <begin position="35"/>
        <end position="90"/>
    </location>
</feature>
<proteinExistence type="inferred from homology"/>
<dbReference type="OrthoDB" id="445677at2759"/>
<name>A0A9P6B093_9AGAM</name>
<gene>
    <name evidence="5" type="ORF">BS47DRAFT_1342295</name>
</gene>
<evidence type="ECO:0000259" key="4">
    <source>
        <dbReference type="PROSITE" id="PS51279"/>
    </source>
</evidence>
<evidence type="ECO:0000313" key="5">
    <source>
        <dbReference type="EMBL" id="KAF9515135.1"/>
    </source>
</evidence>
<accession>A0A9P6B093</accession>
<feature type="compositionally biased region" description="Low complexity" evidence="3">
    <location>
        <begin position="46"/>
        <end position="59"/>
    </location>
</feature>
<reference evidence="5" key="1">
    <citation type="journal article" date="2020" name="Nat. Commun.">
        <title>Large-scale genome sequencing of mycorrhizal fungi provides insights into the early evolution of symbiotic traits.</title>
        <authorList>
            <person name="Miyauchi S."/>
            <person name="Kiss E."/>
            <person name="Kuo A."/>
            <person name="Drula E."/>
            <person name="Kohler A."/>
            <person name="Sanchez-Garcia M."/>
            <person name="Morin E."/>
            <person name="Andreopoulos B."/>
            <person name="Barry K.W."/>
            <person name="Bonito G."/>
            <person name="Buee M."/>
            <person name="Carver A."/>
            <person name="Chen C."/>
            <person name="Cichocki N."/>
            <person name="Clum A."/>
            <person name="Culley D."/>
            <person name="Crous P.W."/>
            <person name="Fauchery L."/>
            <person name="Girlanda M."/>
            <person name="Hayes R.D."/>
            <person name="Keri Z."/>
            <person name="LaButti K."/>
            <person name="Lipzen A."/>
            <person name="Lombard V."/>
            <person name="Magnuson J."/>
            <person name="Maillard F."/>
            <person name="Murat C."/>
            <person name="Nolan M."/>
            <person name="Ohm R.A."/>
            <person name="Pangilinan J."/>
            <person name="Pereira M.F."/>
            <person name="Perotto S."/>
            <person name="Peter M."/>
            <person name="Pfister S."/>
            <person name="Riley R."/>
            <person name="Sitrit Y."/>
            <person name="Stielow J.B."/>
            <person name="Szollosi G."/>
            <person name="Zifcakova L."/>
            <person name="Stursova M."/>
            <person name="Spatafora J.W."/>
            <person name="Tedersoo L."/>
            <person name="Vaario L.M."/>
            <person name="Yamada A."/>
            <person name="Yan M."/>
            <person name="Wang P."/>
            <person name="Xu J."/>
            <person name="Bruns T."/>
            <person name="Baldrian P."/>
            <person name="Vilgalys R."/>
            <person name="Dunand C."/>
            <person name="Henrissat B."/>
            <person name="Grigoriev I.V."/>
            <person name="Hibbett D."/>
            <person name="Nagy L.G."/>
            <person name="Martin F.M."/>
        </authorList>
    </citation>
    <scope>NUCLEOTIDE SEQUENCE</scope>
    <source>
        <strain evidence="5">UP504</strain>
    </source>
</reference>